<gene>
    <name evidence="1" type="ORF">TPC1_31443</name>
</gene>
<evidence type="ECO:0000313" key="1">
    <source>
        <dbReference type="EMBL" id="JAP89062.1"/>
    </source>
</evidence>
<feature type="non-terminal residue" evidence="1">
    <location>
        <position position="359"/>
    </location>
</feature>
<accession>A0A146JWT4</accession>
<sequence length="359" mass="42735">LLRLKQLTLSSKLVVEATWSCQLLYNQLEQQYGRFINLNRKSESKINDFKHIFSNLAWTQCKEMYSNQTQFAYLLNKNLKQTMNQFDIISQCCRLSLQQLIFLFTIDQFKVLEQLNEQQVIQFQKTNQHHLKTLKKDLVKQFPMVNEFLRLTIVDSAMLQKWLNKSEQYLKNLLSIDQILIILLVKYELFLLKDEEIREYLRTGDLVQSFQSIKDQIFKGQIVKNEQVQQFLVQQCGQEKINFLNENKQLLHQFLCFFNYIDFNSVIEKIISNVPTLCYYMDQTKIHKFSLFQIFEFLIIQGIIGQELSKKQQIVMLICGQNQLFDLQIMGEDQLSREITSLINGIQEMDDIDIFQQHS</sequence>
<proteinExistence type="predicted"/>
<protein>
    <submittedName>
        <fullName evidence="1">Uncharacterized protein</fullName>
    </submittedName>
</protein>
<dbReference type="AlphaFoldDB" id="A0A146JWT4"/>
<organism evidence="1">
    <name type="scientific">Trepomonas sp. PC1</name>
    <dbReference type="NCBI Taxonomy" id="1076344"/>
    <lineage>
        <taxon>Eukaryota</taxon>
        <taxon>Metamonada</taxon>
        <taxon>Diplomonadida</taxon>
        <taxon>Hexamitidae</taxon>
        <taxon>Hexamitinae</taxon>
        <taxon>Trepomonas</taxon>
    </lineage>
</organism>
<dbReference type="EMBL" id="GDID01007544">
    <property type="protein sequence ID" value="JAP89062.1"/>
    <property type="molecule type" value="Transcribed_RNA"/>
</dbReference>
<feature type="non-terminal residue" evidence="1">
    <location>
        <position position="1"/>
    </location>
</feature>
<name>A0A146JWT4_9EUKA</name>
<reference evidence="1" key="1">
    <citation type="submission" date="2015-07" db="EMBL/GenBank/DDBJ databases">
        <title>Adaptation to a free-living lifestyle via gene acquisitions in the diplomonad Trepomonas sp. PC1.</title>
        <authorList>
            <person name="Xu F."/>
            <person name="Jerlstrom-Hultqvist J."/>
            <person name="Kolisko M."/>
            <person name="Simpson A.G.B."/>
            <person name="Roger A.J."/>
            <person name="Svard S.G."/>
            <person name="Andersson J.O."/>
        </authorList>
    </citation>
    <scope>NUCLEOTIDE SEQUENCE</scope>
    <source>
        <strain evidence="1">PC1</strain>
    </source>
</reference>